<comment type="caution">
    <text evidence="1">The sequence shown here is derived from an EMBL/GenBank/DDBJ whole genome shotgun (WGS) entry which is preliminary data.</text>
</comment>
<evidence type="ECO:0000313" key="2">
    <source>
        <dbReference type="Proteomes" id="UP000239711"/>
    </source>
</evidence>
<dbReference type="EMBL" id="PVBQ01000021">
    <property type="protein sequence ID" value="PRD45472.1"/>
    <property type="molecule type" value="Genomic_DNA"/>
</dbReference>
<evidence type="ECO:0000313" key="1">
    <source>
        <dbReference type="EMBL" id="PRD45472.1"/>
    </source>
</evidence>
<dbReference type="Proteomes" id="UP000239711">
    <property type="component" value="Unassembled WGS sequence"/>
</dbReference>
<name>A0A2S9IY65_9SPHI</name>
<sequence length="228" mass="25969">MARVKNGVNGTVSGKVGPSVFCKWKDIYYVRSLPRIKKNRKPTSGQRKNQSKFAFMQECLSLIVPFVRLGFMQYAPNRTGHNSAMSYNLRESVVFEDERYLLDYEKFAISRGLPSPVSSAEINQENGQVIIRWSVDAIFRQKHSERMFRCIALLYPDKSVDYPVNPTGVLQDNYLEDGEQVISIEQVPDDTTYHVYLAFLASDGSNISTDSIYLGEITKASIPSEHHR</sequence>
<reference evidence="1 2" key="1">
    <citation type="submission" date="2018-02" db="EMBL/GenBank/DDBJ databases">
        <title>The draft genome of Sphingobacterium sp. 5JN-11.</title>
        <authorList>
            <person name="Liu L."/>
            <person name="Li L."/>
            <person name="Liang L."/>
            <person name="Zhang X."/>
            <person name="Wang T."/>
        </authorList>
    </citation>
    <scope>NUCLEOTIDE SEQUENCE [LARGE SCALE GENOMIC DNA]</scope>
    <source>
        <strain evidence="1 2">5JN-11</strain>
    </source>
</reference>
<organism evidence="1 2">
    <name type="scientific">Sphingobacterium haloxyli</name>
    <dbReference type="NCBI Taxonomy" id="2100533"/>
    <lineage>
        <taxon>Bacteria</taxon>
        <taxon>Pseudomonadati</taxon>
        <taxon>Bacteroidota</taxon>
        <taxon>Sphingobacteriia</taxon>
        <taxon>Sphingobacteriales</taxon>
        <taxon>Sphingobacteriaceae</taxon>
        <taxon>Sphingobacterium</taxon>
    </lineage>
</organism>
<dbReference type="InterPro" id="IPR046233">
    <property type="entry name" value="DUF6266"/>
</dbReference>
<proteinExistence type="predicted"/>
<dbReference type="AlphaFoldDB" id="A0A2S9IY65"/>
<keyword evidence="2" id="KW-1185">Reference proteome</keyword>
<accession>A0A2S9IY65</accession>
<dbReference type="RefSeq" id="WP_105718496.1">
    <property type="nucleotide sequence ID" value="NZ_PVBQ01000021.1"/>
</dbReference>
<dbReference type="OrthoDB" id="821958at2"/>
<dbReference type="Pfam" id="PF19781">
    <property type="entry name" value="DUF6266"/>
    <property type="match status" value="1"/>
</dbReference>
<gene>
    <name evidence="1" type="ORF">C5745_18460</name>
</gene>
<protein>
    <submittedName>
        <fullName evidence="1">Uncharacterized protein</fullName>
    </submittedName>
</protein>